<evidence type="ECO:0000256" key="2">
    <source>
        <dbReference type="SAM" id="Phobius"/>
    </source>
</evidence>
<dbReference type="EMBL" id="JBHSPW010000001">
    <property type="protein sequence ID" value="MFC5891227.1"/>
    <property type="molecule type" value="Genomic_DNA"/>
</dbReference>
<evidence type="ECO:0000259" key="3">
    <source>
        <dbReference type="PROSITE" id="PS50234"/>
    </source>
</evidence>
<name>A0ABW1FA28_9ACTN</name>
<gene>
    <name evidence="4" type="ORF">ACFP3M_00085</name>
</gene>
<evidence type="ECO:0000313" key="5">
    <source>
        <dbReference type="Proteomes" id="UP001596241"/>
    </source>
</evidence>
<dbReference type="SMART" id="SM00327">
    <property type="entry name" value="VWA"/>
    <property type="match status" value="1"/>
</dbReference>
<feature type="domain" description="VWFA" evidence="3">
    <location>
        <begin position="387"/>
        <end position="585"/>
    </location>
</feature>
<comment type="caution">
    <text evidence="4">The sequence shown here is derived from an EMBL/GenBank/DDBJ whole genome shotgun (WGS) entry which is preliminary data.</text>
</comment>
<dbReference type="SUPFAM" id="SSF53850">
    <property type="entry name" value="Periplasmic binding protein-like II"/>
    <property type="match status" value="1"/>
</dbReference>
<dbReference type="InterPro" id="IPR036465">
    <property type="entry name" value="vWFA_dom_sf"/>
</dbReference>
<reference evidence="5" key="1">
    <citation type="journal article" date="2019" name="Int. J. Syst. Evol. Microbiol.">
        <title>The Global Catalogue of Microorganisms (GCM) 10K type strain sequencing project: providing services to taxonomists for standard genome sequencing and annotation.</title>
        <authorList>
            <consortium name="The Broad Institute Genomics Platform"/>
            <consortium name="The Broad Institute Genome Sequencing Center for Infectious Disease"/>
            <person name="Wu L."/>
            <person name="Ma J."/>
        </authorList>
    </citation>
    <scope>NUCLEOTIDE SEQUENCE [LARGE SCALE GENOMIC DNA]</scope>
    <source>
        <strain evidence="5">CGMCC 1.15809</strain>
    </source>
</reference>
<dbReference type="Gene3D" id="3.40.50.410">
    <property type="entry name" value="von Willebrand factor, type A domain"/>
    <property type="match status" value="1"/>
</dbReference>
<accession>A0ABW1FA28</accession>
<dbReference type="InterPro" id="IPR002035">
    <property type="entry name" value="VWF_A"/>
</dbReference>
<evidence type="ECO:0000256" key="1">
    <source>
        <dbReference type="SAM" id="MobiDB-lite"/>
    </source>
</evidence>
<feature type="transmembrane region" description="Helical" evidence="2">
    <location>
        <begin position="26"/>
        <end position="45"/>
    </location>
</feature>
<dbReference type="RefSeq" id="WP_345082439.1">
    <property type="nucleotide sequence ID" value="NZ_BAAAWG010000006.1"/>
</dbReference>
<sequence>MGRHSLPDSSAPDGAGVRPGARRRTVVLATALVLTLAAGTVVMLHSELLQFGKPCGGDSVRLDVVASPDIAPALDDVAVQAQRNEVRTDGKCLDVKVTARSGAEVADSLAQRPAHSEFQVWIPDSTLWADRVDAASGTPLTTSGTIAASPLALGAVPTVAEKLGWPKKTCSWAALEKAADGGTLPLGVADPARSATGLLALSRIDAAYRKEAAGEDTDAAQSRTAAAAKVLHRRLADSDEKLIATLPRDAAEAEKADPHRNQAVLLSEQAAFAHNRAASGPGLELFYPQDGTAQLDYPYTLVDENQLGADQSRAASRFMTLLATPEGQRVLRSHGFRAGHGRADEKVTRAAGGRAPQPYTQDTAPLPSVKEIQALLGVWTVTVQNARLTTVVDASSSMAVAVPGSGGRSRMALARDSLLRALTTFTPDDEIGLWKFATLLDGDRDYLALSPTARLGGRDSGATHRDSLASALQTLAPVPGGGTGLYDTTLAAYREARSSYAEGKFNAVVVVTDGADDDADSIGLEGLVQQLKKLTDSGRPIPLIALALGPEADRPALDRMVAPTGGSAHEVRDPSQIDEVIRQAIVAAGSTKPR</sequence>
<keyword evidence="2" id="KW-0812">Transmembrane</keyword>
<dbReference type="PROSITE" id="PS50234">
    <property type="entry name" value="VWFA"/>
    <property type="match status" value="1"/>
</dbReference>
<protein>
    <submittedName>
        <fullName evidence="4">Substrate-binding and VWA domain-containing protein</fullName>
    </submittedName>
</protein>
<feature type="region of interest" description="Disordered" evidence="1">
    <location>
        <begin position="341"/>
        <end position="364"/>
    </location>
</feature>
<dbReference type="Proteomes" id="UP001596241">
    <property type="component" value="Unassembled WGS sequence"/>
</dbReference>
<keyword evidence="2" id="KW-1133">Transmembrane helix</keyword>
<organism evidence="4 5">
    <name type="scientific">Streptomyces ramulosus</name>
    <dbReference type="NCBI Taxonomy" id="47762"/>
    <lineage>
        <taxon>Bacteria</taxon>
        <taxon>Bacillati</taxon>
        <taxon>Actinomycetota</taxon>
        <taxon>Actinomycetes</taxon>
        <taxon>Kitasatosporales</taxon>
        <taxon>Streptomycetaceae</taxon>
        <taxon>Streptomyces</taxon>
    </lineage>
</organism>
<dbReference type="Pfam" id="PF13531">
    <property type="entry name" value="SBP_bac_11"/>
    <property type="match status" value="1"/>
</dbReference>
<dbReference type="SUPFAM" id="SSF53300">
    <property type="entry name" value="vWA-like"/>
    <property type="match status" value="1"/>
</dbReference>
<keyword evidence="2" id="KW-0472">Membrane</keyword>
<proteinExistence type="predicted"/>
<evidence type="ECO:0000313" key="4">
    <source>
        <dbReference type="EMBL" id="MFC5891227.1"/>
    </source>
</evidence>
<keyword evidence="5" id="KW-1185">Reference proteome</keyword>